<sequence>MLANDDKGQALGNSRKAAGKVSGTKRKAKK</sequence>
<feature type="region of interest" description="Disordered" evidence="1">
    <location>
        <begin position="1"/>
        <end position="30"/>
    </location>
</feature>
<dbReference type="AlphaFoldDB" id="A0AAE4BQ63"/>
<organism evidence="2 3">
    <name type="scientific">Deinococcus soli</name>
    <name type="common">ex Cha et al. 2016</name>
    <dbReference type="NCBI Taxonomy" id="1309411"/>
    <lineage>
        <taxon>Bacteria</taxon>
        <taxon>Thermotogati</taxon>
        <taxon>Deinococcota</taxon>
        <taxon>Deinococci</taxon>
        <taxon>Deinococcales</taxon>
        <taxon>Deinococcaceae</taxon>
        <taxon>Deinococcus</taxon>
    </lineage>
</organism>
<evidence type="ECO:0000256" key="1">
    <source>
        <dbReference type="SAM" id="MobiDB-lite"/>
    </source>
</evidence>
<evidence type="ECO:0000313" key="3">
    <source>
        <dbReference type="Proteomes" id="UP001185331"/>
    </source>
</evidence>
<comment type="caution">
    <text evidence="2">The sequence shown here is derived from an EMBL/GenBank/DDBJ whole genome shotgun (WGS) entry which is preliminary data.</text>
</comment>
<evidence type="ECO:0000313" key="2">
    <source>
        <dbReference type="EMBL" id="MDR6220939.1"/>
    </source>
</evidence>
<accession>A0AAE4BQ63</accession>
<dbReference type="EMBL" id="JAVDQK010000020">
    <property type="protein sequence ID" value="MDR6220939.1"/>
    <property type="molecule type" value="Genomic_DNA"/>
</dbReference>
<dbReference type="Proteomes" id="UP001185331">
    <property type="component" value="Unassembled WGS sequence"/>
</dbReference>
<gene>
    <name evidence="2" type="ORF">J2Y00_004570</name>
</gene>
<reference evidence="2" key="1">
    <citation type="submission" date="2023-07" db="EMBL/GenBank/DDBJ databases">
        <title>Sorghum-associated microbial communities from plants grown in Nebraska, USA.</title>
        <authorList>
            <person name="Schachtman D."/>
        </authorList>
    </citation>
    <scope>NUCLEOTIDE SEQUENCE</scope>
    <source>
        <strain evidence="2">BE330</strain>
    </source>
</reference>
<protein>
    <submittedName>
        <fullName evidence="2">Uncharacterized protein</fullName>
    </submittedName>
</protein>
<proteinExistence type="predicted"/>
<name>A0AAE4BQ63_9DEIO</name>